<dbReference type="EMBL" id="SHKW01000001">
    <property type="protein sequence ID" value="RZU39849.1"/>
    <property type="molecule type" value="Genomic_DNA"/>
</dbReference>
<sequence>MLAYKALLPSVDAFALRGCPSRFDANSHQKFRMKTMRLGHDGEVLFL</sequence>
<evidence type="ECO:0000313" key="2">
    <source>
        <dbReference type="Proteomes" id="UP000292958"/>
    </source>
</evidence>
<reference evidence="1 2" key="1">
    <citation type="submission" date="2019-02" db="EMBL/GenBank/DDBJ databases">
        <title>Genomic Encyclopedia of Archaeal and Bacterial Type Strains, Phase II (KMG-II): from individual species to whole genera.</title>
        <authorList>
            <person name="Goeker M."/>
        </authorList>
    </citation>
    <scope>NUCLEOTIDE SEQUENCE [LARGE SCALE GENOMIC DNA]</scope>
    <source>
        <strain evidence="1 2">DSM 18101</strain>
    </source>
</reference>
<proteinExistence type="predicted"/>
<name>A0A4Q7YSH8_9BACT</name>
<dbReference type="AlphaFoldDB" id="A0A4Q7YSH8"/>
<comment type="caution">
    <text evidence="1">The sequence shown here is derived from an EMBL/GenBank/DDBJ whole genome shotgun (WGS) entry which is preliminary data.</text>
</comment>
<evidence type="ECO:0000313" key="1">
    <source>
        <dbReference type="EMBL" id="RZU39849.1"/>
    </source>
</evidence>
<protein>
    <submittedName>
        <fullName evidence="1">Uncharacterized protein</fullName>
    </submittedName>
</protein>
<gene>
    <name evidence="1" type="ORF">BDD14_1244</name>
</gene>
<organism evidence="1 2">
    <name type="scientific">Edaphobacter modestus</name>
    <dbReference type="NCBI Taxonomy" id="388466"/>
    <lineage>
        <taxon>Bacteria</taxon>
        <taxon>Pseudomonadati</taxon>
        <taxon>Acidobacteriota</taxon>
        <taxon>Terriglobia</taxon>
        <taxon>Terriglobales</taxon>
        <taxon>Acidobacteriaceae</taxon>
        <taxon>Edaphobacter</taxon>
    </lineage>
</organism>
<keyword evidence="2" id="KW-1185">Reference proteome</keyword>
<accession>A0A4Q7YSH8</accession>
<dbReference type="Proteomes" id="UP000292958">
    <property type="component" value="Unassembled WGS sequence"/>
</dbReference>